<reference evidence="5" key="2">
    <citation type="submission" date="2015-10" db="EMBL/GenBank/DDBJ databases">
        <authorList>
            <person name="Gilbert D.G."/>
        </authorList>
    </citation>
    <scope>NUCLEOTIDE SEQUENCE</scope>
    <source>
        <strain evidence="5">GO-13</strain>
    </source>
</reference>
<comment type="similarity">
    <text evidence="1 3">Belongs to the short-chain dehydrogenases/reductases (SDR) family.</text>
</comment>
<reference evidence="6 8" key="3">
    <citation type="submission" date="2023-03" db="EMBL/GenBank/DDBJ databases">
        <title>Agriculturally important microbes genome sequencing.</title>
        <authorList>
            <person name="Dunlap C."/>
        </authorList>
    </citation>
    <scope>NUCLEOTIDE SEQUENCE [LARGE SCALE GENOMIC DNA]</scope>
    <source>
        <strain evidence="6 8">CBP-3203</strain>
    </source>
</reference>
<keyword evidence="2" id="KW-0560">Oxidoreductase</keyword>
<name>A0A0J6EHZ9_9BACI</name>
<sequence length="285" mass="31424">MKNKTAIVTGASSGIGLLTALKLAGTHFVIAAVRHPEKAEALKQQIAACNAETSIAVMELDVTKEESVASFSDKLKEYGAVDLLVNNAGTAFGGFTEDLSLSDYRNQYETNVFGLIAVTKAVLPHMKKNAGAKIINVSSISGQIAFPAFSPYASSKHAVEGFSESLRLELRPFGIDVAVVEPGSYRTGIWDTSFTEHVAFPKPDSEYGPYFERISAYIADSRSNYGNPEEVAELIGRLALKKRLKKLRYPIGKGVRLLIFLHSFLPWRFWERAVSKKLDQKRYLK</sequence>
<dbReference type="PRINTS" id="PR00080">
    <property type="entry name" value="SDRFAMILY"/>
</dbReference>
<dbReference type="CDD" id="cd05374">
    <property type="entry name" value="17beta-HSD-like_SDR_c"/>
    <property type="match status" value="1"/>
</dbReference>
<evidence type="ECO:0000313" key="8">
    <source>
        <dbReference type="Proteomes" id="UP001341297"/>
    </source>
</evidence>
<dbReference type="PRINTS" id="PR00081">
    <property type="entry name" value="GDHRDH"/>
</dbReference>
<dbReference type="PATRIC" id="fig|1664069.3.peg.4963"/>
<dbReference type="InterPro" id="IPR036291">
    <property type="entry name" value="NAD(P)-bd_dom_sf"/>
</dbReference>
<dbReference type="InterPro" id="IPR002347">
    <property type="entry name" value="SDR_fam"/>
</dbReference>
<dbReference type="OrthoDB" id="9775296at2"/>
<protein>
    <submittedName>
        <fullName evidence="6">SDR family oxidoreductase</fullName>
    </submittedName>
    <submittedName>
        <fullName evidence="5">Short-chain dehydrogenase</fullName>
    </submittedName>
</protein>
<evidence type="ECO:0000313" key="7">
    <source>
        <dbReference type="Proteomes" id="UP000036168"/>
    </source>
</evidence>
<dbReference type="NCBIfam" id="NF005372">
    <property type="entry name" value="PRK06914.1"/>
    <property type="match status" value="1"/>
</dbReference>
<evidence type="ECO:0000313" key="5">
    <source>
        <dbReference type="EMBL" id="KRT94321.1"/>
    </source>
</evidence>
<comment type="caution">
    <text evidence="5">The sequence shown here is derived from an EMBL/GenBank/DDBJ whole genome shotgun (WGS) entry which is preliminary data.</text>
</comment>
<dbReference type="SMART" id="SM00822">
    <property type="entry name" value="PKS_KR"/>
    <property type="match status" value="1"/>
</dbReference>
<dbReference type="InterPro" id="IPR020904">
    <property type="entry name" value="Sc_DH/Rdtase_CS"/>
</dbReference>
<dbReference type="GO" id="GO:0016491">
    <property type="term" value="F:oxidoreductase activity"/>
    <property type="evidence" value="ECO:0007669"/>
    <property type="project" value="UniProtKB-KW"/>
</dbReference>
<proteinExistence type="inferred from homology"/>
<dbReference type="EMBL" id="LECW02000012">
    <property type="protein sequence ID" value="KRT94321.1"/>
    <property type="molecule type" value="Genomic_DNA"/>
</dbReference>
<dbReference type="InterPro" id="IPR057326">
    <property type="entry name" value="KR_dom"/>
</dbReference>
<accession>A0A0J6EVN4</accession>
<dbReference type="PROSITE" id="PS00061">
    <property type="entry name" value="ADH_SHORT"/>
    <property type="match status" value="1"/>
</dbReference>
<evidence type="ECO:0000256" key="2">
    <source>
        <dbReference type="ARBA" id="ARBA00023002"/>
    </source>
</evidence>
<gene>
    <name evidence="5" type="ORF">AB447_203275</name>
    <name evidence="6" type="ORF">P8828_13580</name>
</gene>
<dbReference type="PANTHER" id="PTHR43976:SF16">
    <property type="entry name" value="SHORT-CHAIN DEHYDROGENASE_REDUCTASE FAMILY PROTEIN"/>
    <property type="match status" value="1"/>
</dbReference>
<dbReference type="STRING" id="1664069.BGLY_3872"/>
<feature type="domain" description="Ketoreductase" evidence="4">
    <location>
        <begin position="4"/>
        <end position="183"/>
    </location>
</feature>
<dbReference type="Pfam" id="PF00106">
    <property type="entry name" value="adh_short"/>
    <property type="match status" value="1"/>
</dbReference>
<dbReference type="PANTHER" id="PTHR43976">
    <property type="entry name" value="SHORT CHAIN DEHYDROGENASE"/>
    <property type="match status" value="1"/>
</dbReference>
<accession>A0A0J6EHZ9</accession>
<dbReference type="RefSeq" id="WP_048353235.1">
    <property type="nucleotide sequence ID" value="NZ_CP023481.1"/>
</dbReference>
<evidence type="ECO:0000259" key="4">
    <source>
        <dbReference type="SMART" id="SM00822"/>
    </source>
</evidence>
<dbReference type="Proteomes" id="UP000036168">
    <property type="component" value="Unassembled WGS sequence"/>
</dbReference>
<evidence type="ECO:0000313" key="6">
    <source>
        <dbReference type="EMBL" id="MEC0485850.1"/>
    </source>
</evidence>
<dbReference type="SUPFAM" id="SSF51735">
    <property type="entry name" value="NAD(P)-binding Rossmann-fold domains"/>
    <property type="match status" value="1"/>
</dbReference>
<dbReference type="Proteomes" id="UP001341297">
    <property type="component" value="Unassembled WGS sequence"/>
</dbReference>
<dbReference type="Gene3D" id="3.40.50.720">
    <property type="entry name" value="NAD(P)-binding Rossmann-like Domain"/>
    <property type="match status" value="1"/>
</dbReference>
<dbReference type="AlphaFoldDB" id="A0A0J6EHZ9"/>
<organism evidence="5 7">
    <name type="scientific">Bacillus glycinifermentans</name>
    <dbReference type="NCBI Taxonomy" id="1664069"/>
    <lineage>
        <taxon>Bacteria</taxon>
        <taxon>Bacillati</taxon>
        <taxon>Bacillota</taxon>
        <taxon>Bacilli</taxon>
        <taxon>Bacillales</taxon>
        <taxon>Bacillaceae</taxon>
        <taxon>Bacillus</taxon>
    </lineage>
</organism>
<evidence type="ECO:0000256" key="3">
    <source>
        <dbReference type="RuleBase" id="RU000363"/>
    </source>
</evidence>
<dbReference type="EMBL" id="JARRTL010000011">
    <property type="protein sequence ID" value="MEC0485850.1"/>
    <property type="molecule type" value="Genomic_DNA"/>
</dbReference>
<evidence type="ECO:0000256" key="1">
    <source>
        <dbReference type="ARBA" id="ARBA00006484"/>
    </source>
</evidence>
<reference evidence="5 7" key="1">
    <citation type="journal article" date="2015" name="Int. J. Syst. Evol. Microbiol.">
        <title>Bacillus glycinifermentans sp. nov., isolated from fermented soybean paste.</title>
        <authorList>
            <person name="Kim S.J."/>
            <person name="Dunlap C.A."/>
            <person name="Kwon S.W."/>
            <person name="Rooney A.P."/>
        </authorList>
    </citation>
    <scope>NUCLEOTIDE SEQUENCE [LARGE SCALE GENOMIC DNA]</scope>
    <source>
        <strain evidence="5 7">GO-13</strain>
    </source>
</reference>
<dbReference type="InterPro" id="IPR051911">
    <property type="entry name" value="SDR_oxidoreductase"/>
</dbReference>
<keyword evidence="8" id="KW-1185">Reference proteome</keyword>